<evidence type="ECO:0000313" key="8">
    <source>
        <dbReference type="EMBL" id="OGI41567.1"/>
    </source>
</evidence>
<keyword evidence="2" id="KW-0201">Cytochrome c-type biogenesis</keyword>
<protein>
    <recommendedName>
        <fullName evidence="7">Cytochrome c-type biogenesis protein H TPR domain-containing protein</fullName>
    </recommendedName>
</protein>
<name>A0A1F6T8U2_9PROT</name>
<dbReference type="STRING" id="1817758.A2150_00600"/>
<evidence type="ECO:0000313" key="9">
    <source>
        <dbReference type="Proteomes" id="UP000177925"/>
    </source>
</evidence>
<evidence type="ECO:0000256" key="5">
    <source>
        <dbReference type="SAM" id="MobiDB-lite"/>
    </source>
</evidence>
<dbReference type="InterPro" id="IPR019734">
    <property type="entry name" value="TPR_rpt"/>
</dbReference>
<feature type="transmembrane region" description="Helical" evidence="6">
    <location>
        <begin position="141"/>
        <end position="162"/>
    </location>
</feature>
<dbReference type="InterPro" id="IPR011990">
    <property type="entry name" value="TPR-like_helical_dom_sf"/>
</dbReference>
<feature type="compositionally biased region" description="Low complexity" evidence="5">
    <location>
        <begin position="98"/>
        <end position="111"/>
    </location>
</feature>
<dbReference type="PROSITE" id="PS50005">
    <property type="entry name" value="TPR"/>
    <property type="match status" value="1"/>
</dbReference>
<organism evidence="8 9">
    <name type="scientific">Candidatus Muproteobacteria bacterium RBG_16_64_11</name>
    <dbReference type="NCBI Taxonomy" id="1817758"/>
    <lineage>
        <taxon>Bacteria</taxon>
        <taxon>Pseudomonadati</taxon>
        <taxon>Pseudomonadota</taxon>
        <taxon>Candidatus Muproteobacteria</taxon>
    </lineage>
</organism>
<proteinExistence type="predicted"/>
<feature type="repeat" description="TPR" evidence="4">
    <location>
        <begin position="206"/>
        <end position="239"/>
    </location>
</feature>
<gene>
    <name evidence="8" type="ORF">A2150_00600</name>
</gene>
<dbReference type="Gene3D" id="1.25.40.10">
    <property type="entry name" value="Tetratricopeptide repeat domain"/>
    <property type="match status" value="1"/>
</dbReference>
<comment type="caution">
    <text evidence="8">The sequence shown here is derived from an EMBL/GenBank/DDBJ whole genome shotgun (WGS) entry which is preliminary data.</text>
</comment>
<dbReference type="GO" id="GO:0017004">
    <property type="term" value="P:cytochrome complex assembly"/>
    <property type="evidence" value="ECO:0007669"/>
    <property type="project" value="UniProtKB-KW"/>
</dbReference>
<keyword evidence="1" id="KW-0677">Repeat</keyword>
<keyword evidence="6" id="KW-1133">Transmembrane helix</keyword>
<dbReference type="Pfam" id="PF23914">
    <property type="entry name" value="TPR_CcmH_CycH"/>
    <property type="match status" value="1"/>
</dbReference>
<feature type="region of interest" description="Disordered" evidence="5">
    <location>
        <begin position="65"/>
        <end position="133"/>
    </location>
</feature>
<evidence type="ECO:0000256" key="4">
    <source>
        <dbReference type="PROSITE-ProRule" id="PRU00339"/>
    </source>
</evidence>
<accession>A0A1F6T8U2</accession>
<feature type="compositionally biased region" description="Polar residues" evidence="5">
    <location>
        <begin position="73"/>
        <end position="82"/>
    </location>
</feature>
<keyword evidence="3 4" id="KW-0802">TPR repeat</keyword>
<dbReference type="EMBL" id="MFSS01000124">
    <property type="protein sequence ID" value="OGI41567.1"/>
    <property type="molecule type" value="Genomic_DNA"/>
</dbReference>
<dbReference type="SUPFAM" id="SSF48452">
    <property type="entry name" value="TPR-like"/>
    <property type="match status" value="1"/>
</dbReference>
<dbReference type="InterPro" id="IPR051263">
    <property type="entry name" value="C-type_cytochrome_biogenesis"/>
</dbReference>
<evidence type="ECO:0000256" key="3">
    <source>
        <dbReference type="ARBA" id="ARBA00022803"/>
    </source>
</evidence>
<dbReference type="Proteomes" id="UP000177925">
    <property type="component" value="Unassembled WGS sequence"/>
</dbReference>
<sequence>MRGDEQRHQLELTRARLLGQLNELDAARADRGIDATVAQDEALRLDAELLQVLKDIEALPPPVAAELHGETANGPTITTGRTSEGGKTAPAFSALPPSMAGASRASDSARGPRLDPIGETANGPSLARGPRLDPIGERRRWRAALAILVLALPLIAAGLYGMQQAPLLSALLRLADGGPARASLPPEALKMVERLESRLREQPNDPAGWAQLGRSYAVMERRSDAQAAYAKAHEQAPNDPEILSDYAWLLFGDNPDYTEGPAKALYERLLALDPNHPDALWFLGLSAYNKSDAKQAVRYWERLAKVLPPDNPALPEVRKAIAKAQGQGKQ</sequence>
<dbReference type="AlphaFoldDB" id="A0A1F6T8U2"/>
<evidence type="ECO:0000256" key="2">
    <source>
        <dbReference type="ARBA" id="ARBA00022748"/>
    </source>
</evidence>
<keyword evidence="6" id="KW-0812">Transmembrane</keyword>
<dbReference type="SMART" id="SM00028">
    <property type="entry name" value="TPR"/>
    <property type="match status" value="2"/>
</dbReference>
<dbReference type="InterPro" id="IPR056413">
    <property type="entry name" value="TPR_CcmH_CycH"/>
</dbReference>
<evidence type="ECO:0000259" key="7">
    <source>
        <dbReference type="Pfam" id="PF23914"/>
    </source>
</evidence>
<evidence type="ECO:0000256" key="1">
    <source>
        <dbReference type="ARBA" id="ARBA00022737"/>
    </source>
</evidence>
<dbReference type="PANTHER" id="PTHR47870:SF1">
    <property type="entry name" value="CYTOCHROME C-TYPE BIOGENESIS PROTEIN CCMH"/>
    <property type="match status" value="1"/>
</dbReference>
<feature type="domain" description="Cytochrome c-type biogenesis protein H TPR" evidence="7">
    <location>
        <begin position="195"/>
        <end position="312"/>
    </location>
</feature>
<evidence type="ECO:0000256" key="6">
    <source>
        <dbReference type="SAM" id="Phobius"/>
    </source>
</evidence>
<keyword evidence="6" id="KW-0472">Membrane</keyword>
<dbReference type="PANTHER" id="PTHR47870">
    <property type="entry name" value="CYTOCHROME C-TYPE BIOGENESIS PROTEIN CCMH"/>
    <property type="match status" value="1"/>
</dbReference>
<reference evidence="8 9" key="1">
    <citation type="journal article" date="2016" name="Nat. Commun.">
        <title>Thousands of microbial genomes shed light on interconnected biogeochemical processes in an aquifer system.</title>
        <authorList>
            <person name="Anantharaman K."/>
            <person name="Brown C.T."/>
            <person name="Hug L.A."/>
            <person name="Sharon I."/>
            <person name="Castelle C.J."/>
            <person name="Probst A.J."/>
            <person name="Thomas B.C."/>
            <person name="Singh A."/>
            <person name="Wilkins M.J."/>
            <person name="Karaoz U."/>
            <person name="Brodie E.L."/>
            <person name="Williams K.H."/>
            <person name="Hubbard S.S."/>
            <person name="Banfield J.F."/>
        </authorList>
    </citation>
    <scope>NUCLEOTIDE SEQUENCE [LARGE SCALE GENOMIC DNA]</scope>
</reference>